<evidence type="ECO:0000256" key="6">
    <source>
        <dbReference type="ARBA" id="ARBA00023242"/>
    </source>
</evidence>
<evidence type="ECO:0000256" key="1">
    <source>
        <dbReference type="ARBA" id="ARBA00004123"/>
    </source>
</evidence>
<dbReference type="EMBL" id="VDCV01000008">
    <property type="protein sequence ID" value="KAB5544467.1"/>
    <property type="molecule type" value="Genomic_DNA"/>
</dbReference>
<keyword evidence="2" id="KW-0677">Repeat</keyword>
<evidence type="ECO:0000256" key="2">
    <source>
        <dbReference type="ARBA" id="ARBA00022737"/>
    </source>
</evidence>
<dbReference type="Pfam" id="PF00249">
    <property type="entry name" value="Myb_DNA-binding"/>
    <property type="match status" value="2"/>
</dbReference>
<feature type="domain" description="HTH myb-type" evidence="8">
    <location>
        <begin position="8"/>
        <end position="60"/>
    </location>
</feature>
<dbReference type="Proteomes" id="UP000326939">
    <property type="component" value="Chromosome 8"/>
</dbReference>
<evidence type="ECO:0000313" key="10">
    <source>
        <dbReference type="Proteomes" id="UP000326939"/>
    </source>
</evidence>
<proteinExistence type="predicted"/>
<accession>A0A5N5LP03</accession>
<protein>
    <submittedName>
        <fullName evidence="9">Uncharacterized protein</fullName>
    </submittedName>
</protein>
<keyword evidence="4" id="KW-0238">DNA-binding</keyword>
<feature type="domain" description="Myb-like" evidence="7">
    <location>
        <begin position="8"/>
        <end position="60"/>
    </location>
</feature>
<dbReference type="PROSITE" id="PS51294">
    <property type="entry name" value="HTH_MYB"/>
    <property type="match status" value="2"/>
</dbReference>
<dbReference type="InterPro" id="IPR009057">
    <property type="entry name" value="Homeodomain-like_sf"/>
</dbReference>
<dbReference type="Gene3D" id="1.10.10.60">
    <property type="entry name" value="Homeodomain-like"/>
    <property type="match status" value="2"/>
</dbReference>
<evidence type="ECO:0000256" key="4">
    <source>
        <dbReference type="ARBA" id="ARBA00023125"/>
    </source>
</evidence>
<dbReference type="PANTHER" id="PTHR47997">
    <property type="entry name" value="MYB DOMAIN PROTEIN 55"/>
    <property type="match status" value="1"/>
</dbReference>
<evidence type="ECO:0000256" key="5">
    <source>
        <dbReference type="ARBA" id="ARBA00023163"/>
    </source>
</evidence>
<comment type="subcellular location">
    <subcellularLocation>
        <location evidence="1">Nucleus</location>
    </subcellularLocation>
</comment>
<dbReference type="InterPro" id="IPR017930">
    <property type="entry name" value="Myb_dom"/>
</dbReference>
<dbReference type="PROSITE" id="PS50090">
    <property type="entry name" value="MYB_LIKE"/>
    <property type="match status" value="2"/>
</dbReference>
<feature type="domain" description="Myb-like" evidence="7">
    <location>
        <begin position="61"/>
        <end position="111"/>
    </location>
</feature>
<dbReference type="FunFam" id="1.10.10.60:FF:000458">
    <property type="entry name" value="Transcription factor MYB86"/>
    <property type="match status" value="1"/>
</dbReference>
<keyword evidence="10" id="KW-1185">Reference proteome</keyword>
<dbReference type="InterPro" id="IPR001005">
    <property type="entry name" value="SANT/Myb"/>
</dbReference>
<feature type="domain" description="HTH myb-type" evidence="8">
    <location>
        <begin position="61"/>
        <end position="115"/>
    </location>
</feature>
<keyword evidence="5" id="KW-0804">Transcription</keyword>
<evidence type="ECO:0000313" key="9">
    <source>
        <dbReference type="EMBL" id="KAB5544467.1"/>
    </source>
</evidence>
<dbReference type="InterPro" id="IPR051953">
    <property type="entry name" value="Plant_SW-associated_TFs"/>
</dbReference>
<dbReference type="SMART" id="SM00717">
    <property type="entry name" value="SANT"/>
    <property type="match status" value="2"/>
</dbReference>
<organism evidence="9 10">
    <name type="scientific">Salix brachista</name>
    <dbReference type="NCBI Taxonomy" id="2182728"/>
    <lineage>
        <taxon>Eukaryota</taxon>
        <taxon>Viridiplantae</taxon>
        <taxon>Streptophyta</taxon>
        <taxon>Embryophyta</taxon>
        <taxon>Tracheophyta</taxon>
        <taxon>Spermatophyta</taxon>
        <taxon>Magnoliopsida</taxon>
        <taxon>eudicotyledons</taxon>
        <taxon>Gunneridae</taxon>
        <taxon>Pentapetalae</taxon>
        <taxon>rosids</taxon>
        <taxon>fabids</taxon>
        <taxon>Malpighiales</taxon>
        <taxon>Salicaceae</taxon>
        <taxon>Saliceae</taxon>
        <taxon>Salix</taxon>
    </lineage>
</organism>
<reference evidence="10" key="1">
    <citation type="journal article" date="2019" name="Gigascience">
        <title>De novo genome assembly of the endangered Acer yangbiense, a plant species with extremely small populations endemic to Yunnan Province, China.</title>
        <authorList>
            <person name="Yang J."/>
            <person name="Wariss H.M."/>
            <person name="Tao L."/>
            <person name="Zhang R."/>
            <person name="Yun Q."/>
            <person name="Hollingsworth P."/>
            <person name="Dao Z."/>
            <person name="Luo G."/>
            <person name="Guo H."/>
            <person name="Ma Y."/>
            <person name="Sun W."/>
        </authorList>
    </citation>
    <scope>NUCLEOTIDE SEQUENCE [LARGE SCALE GENOMIC DNA]</scope>
    <source>
        <strain evidence="10">cv. br00</strain>
    </source>
</reference>
<dbReference type="FunFam" id="1.10.10.60:FF:000185">
    <property type="entry name" value="MYB transcription factor"/>
    <property type="match status" value="1"/>
</dbReference>
<sequence>MGHRCCNKQKVKRGLWSPEEDEKLVNYITTHGHGSWSSVPKFAGLKRCGKSCRLRWINYLRPELKRGSFSAEEEQIIIDVHRILGNRWAQIAKHLPGRTDNEVKNFWNSCIKKKLMAQGLDPKTHNLIPSNQRAAHKAACNVSQSSQQPFSIINLDSKMKDYSMEINPPILTLPSPYPSSSSTQPPLLQTATSLPLPASSYQNTSVIWNENAQNPQNSSIFPCLSSIENTLISSSSSTSVNPTGFGLLNIENSFWRTNNNIGEPFDEAKIFEVMQSQDQENQPNKICDTQMIIDNTKGVHDNMDASFDTTSYDLEFVDSTLLPGSMCRDLSSMDDLAWNF</sequence>
<evidence type="ECO:0000259" key="8">
    <source>
        <dbReference type="PROSITE" id="PS51294"/>
    </source>
</evidence>
<evidence type="ECO:0000259" key="7">
    <source>
        <dbReference type="PROSITE" id="PS50090"/>
    </source>
</evidence>
<dbReference type="GO" id="GO:0003677">
    <property type="term" value="F:DNA binding"/>
    <property type="evidence" value="ECO:0007669"/>
    <property type="project" value="UniProtKB-KW"/>
</dbReference>
<dbReference type="CDD" id="cd00167">
    <property type="entry name" value="SANT"/>
    <property type="match status" value="2"/>
</dbReference>
<keyword evidence="6" id="KW-0539">Nucleus</keyword>
<comment type="caution">
    <text evidence="9">The sequence shown here is derived from an EMBL/GenBank/DDBJ whole genome shotgun (WGS) entry which is preliminary data.</text>
</comment>
<dbReference type="PANTHER" id="PTHR47997:SF40">
    <property type="entry name" value="TRANSCRIPTION FACTOR MYB26-LIKE"/>
    <property type="match status" value="1"/>
</dbReference>
<dbReference type="GO" id="GO:0005634">
    <property type="term" value="C:nucleus"/>
    <property type="evidence" value="ECO:0007669"/>
    <property type="project" value="UniProtKB-SubCell"/>
</dbReference>
<gene>
    <name evidence="9" type="ORF">DKX38_012579</name>
</gene>
<name>A0A5N5LP03_9ROSI</name>
<dbReference type="AlphaFoldDB" id="A0A5N5LP03"/>
<evidence type="ECO:0000256" key="3">
    <source>
        <dbReference type="ARBA" id="ARBA00023015"/>
    </source>
</evidence>
<keyword evidence="3" id="KW-0805">Transcription regulation</keyword>
<dbReference type="SUPFAM" id="SSF46689">
    <property type="entry name" value="Homeodomain-like"/>
    <property type="match status" value="1"/>
</dbReference>